<dbReference type="CDD" id="cd13578">
    <property type="entry name" value="PBP2_Bug27"/>
    <property type="match status" value="1"/>
</dbReference>
<evidence type="ECO:0000313" key="3">
    <source>
        <dbReference type="EMBL" id="MEF7612456.1"/>
    </source>
</evidence>
<reference evidence="3 4" key="1">
    <citation type="submission" date="2024-02" db="EMBL/GenBank/DDBJ databases">
        <title>Genome sequence of Aquincola sp. MAHUQ-54.</title>
        <authorList>
            <person name="Huq M.A."/>
        </authorList>
    </citation>
    <scope>NUCLEOTIDE SEQUENCE [LARGE SCALE GENOMIC DNA]</scope>
    <source>
        <strain evidence="3 4">MAHUQ-54</strain>
    </source>
</reference>
<organism evidence="3 4">
    <name type="scientific">Aquincola agrisoli</name>
    <dbReference type="NCBI Taxonomy" id="3119538"/>
    <lineage>
        <taxon>Bacteria</taxon>
        <taxon>Pseudomonadati</taxon>
        <taxon>Pseudomonadota</taxon>
        <taxon>Betaproteobacteria</taxon>
        <taxon>Burkholderiales</taxon>
        <taxon>Sphaerotilaceae</taxon>
        <taxon>Aquincola</taxon>
    </lineage>
</organism>
<keyword evidence="2" id="KW-0732">Signal</keyword>
<gene>
    <name evidence="3" type="ORF">V4F39_00950</name>
</gene>
<dbReference type="InterPro" id="IPR005064">
    <property type="entry name" value="BUG"/>
</dbReference>
<keyword evidence="4" id="KW-1185">Reference proteome</keyword>
<dbReference type="Gene3D" id="3.40.190.150">
    <property type="entry name" value="Bordetella uptake gene, domain 1"/>
    <property type="match status" value="1"/>
</dbReference>
<evidence type="ECO:0000313" key="4">
    <source>
        <dbReference type="Proteomes" id="UP001336250"/>
    </source>
</evidence>
<dbReference type="PANTHER" id="PTHR42928">
    <property type="entry name" value="TRICARBOXYLATE-BINDING PROTEIN"/>
    <property type="match status" value="1"/>
</dbReference>
<dbReference type="SUPFAM" id="SSF53850">
    <property type="entry name" value="Periplasmic binding protein-like II"/>
    <property type="match status" value="1"/>
</dbReference>
<dbReference type="InterPro" id="IPR006311">
    <property type="entry name" value="TAT_signal"/>
</dbReference>
<dbReference type="Proteomes" id="UP001336250">
    <property type="component" value="Unassembled WGS sequence"/>
</dbReference>
<dbReference type="PIRSF" id="PIRSF017082">
    <property type="entry name" value="YflP"/>
    <property type="match status" value="1"/>
</dbReference>
<dbReference type="PROSITE" id="PS51318">
    <property type="entry name" value="TAT"/>
    <property type="match status" value="1"/>
</dbReference>
<proteinExistence type="inferred from homology"/>
<feature type="chain" id="PRO_5043387419" evidence="2">
    <location>
        <begin position="27"/>
        <end position="328"/>
    </location>
</feature>
<dbReference type="Pfam" id="PF03401">
    <property type="entry name" value="TctC"/>
    <property type="match status" value="1"/>
</dbReference>
<comment type="similarity">
    <text evidence="1">Belongs to the UPF0065 (bug) family.</text>
</comment>
<dbReference type="PANTHER" id="PTHR42928:SF5">
    <property type="entry name" value="BLR1237 PROTEIN"/>
    <property type="match status" value="1"/>
</dbReference>
<dbReference type="AlphaFoldDB" id="A0AAW9Q4P4"/>
<accession>A0AAW9Q4P4</accession>
<evidence type="ECO:0000256" key="1">
    <source>
        <dbReference type="ARBA" id="ARBA00006987"/>
    </source>
</evidence>
<dbReference type="InterPro" id="IPR042100">
    <property type="entry name" value="Bug_dom1"/>
</dbReference>
<name>A0AAW9Q4P4_9BURK</name>
<dbReference type="EMBL" id="JAZIBG010000003">
    <property type="protein sequence ID" value="MEF7612456.1"/>
    <property type="molecule type" value="Genomic_DNA"/>
</dbReference>
<feature type="signal peptide" evidence="2">
    <location>
        <begin position="1"/>
        <end position="26"/>
    </location>
</feature>
<comment type="caution">
    <text evidence="3">The sequence shown here is derived from an EMBL/GenBank/DDBJ whole genome shotgun (WGS) entry which is preliminary data.</text>
</comment>
<sequence>MNPQRRSILAGGAAAALATCHPGAWAADGGYPNKPLRIIVPLAPGGSADAMCRLVGNGLAKVLGQTVIVENRAGAGGVTGLGEVVKSRPDGYTLGYSLAGALTVAPHIAKNMPFDPLKDLAPLTQVVAVPEILVAHPNVGVKTLQALVAKAKAEPGRLNFGSAGNATVPHLGGELLKREAGIDIVHVPYKGSGPALNDLLAGQVELMVSDITLVRPHIAAGRLVALAVAGPARVSELPEVPTAAQAGLPGFTIANWHGMVAPAGTPAALLTRLRDAIAQVVRLPEVAARIDQEGAEAVVSTPAAFASFLQQESARSATLVKALGIRWE</sequence>
<protein>
    <submittedName>
        <fullName evidence="3">Tripartite tricarboxylate transporter substrate binding protein</fullName>
    </submittedName>
</protein>
<dbReference type="RefSeq" id="WP_332287351.1">
    <property type="nucleotide sequence ID" value="NZ_JAZIBG010000003.1"/>
</dbReference>
<dbReference type="Gene3D" id="3.40.190.10">
    <property type="entry name" value="Periplasmic binding protein-like II"/>
    <property type="match status" value="1"/>
</dbReference>
<evidence type="ECO:0000256" key="2">
    <source>
        <dbReference type="SAM" id="SignalP"/>
    </source>
</evidence>